<dbReference type="PANTHER" id="PTHR30606:SF9">
    <property type="entry name" value="LIPID A BIOSYNTHESIS LAUROYLTRANSFERASE"/>
    <property type="match status" value="1"/>
</dbReference>
<reference evidence="8 9" key="1">
    <citation type="submission" date="2012-07" db="EMBL/GenBank/DDBJ databases">
        <title>Genome sequence of Brachyspira sp. 30446, isolated from a pig with mucohaemorrhagic colitis.</title>
        <authorList>
            <person name="Rubin J.E."/>
            <person name="Fernando C."/>
            <person name="Harding J.C.S."/>
            <person name="Hill J.E."/>
        </authorList>
    </citation>
    <scope>NUCLEOTIDE SEQUENCE [LARGE SCALE GENOMIC DNA]</scope>
    <source>
        <strain evidence="8 9">30446</strain>
    </source>
</reference>
<dbReference type="InterPro" id="IPR004960">
    <property type="entry name" value="LipA_acyltrans"/>
</dbReference>
<organism evidence="8 9">
    <name type="scientific">Brachyspira hampsonii 30446</name>
    <dbReference type="NCBI Taxonomy" id="1289135"/>
    <lineage>
        <taxon>Bacteria</taxon>
        <taxon>Pseudomonadati</taxon>
        <taxon>Spirochaetota</taxon>
        <taxon>Spirochaetia</taxon>
        <taxon>Brachyspirales</taxon>
        <taxon>Brachyspiraceae</taxon>
        <taxon>Brachyspira</taxon>
    </lineage>
</organism>
<evidence type="ECO:0000256" key="3">
    <source>
        <dbReference type="ARBA" id="ARBA00022519"/>
    </source>
</evidence>
<dbReference type="STRING" id="1289135.A966_11791"/>
<evidence type="ECO:0000256" key="7">
    <source>
        <dbReference type="SAM" id="Phobius"/>
    </source>
</evidence>
<gene>
    <name evidence="8" type="ORF">A966_11791</name>
</gene>
<comment type="subcellular location">
    <subcellularLocation>
        <location evidence="1">Cell inner membrane</location>
    </subcellularLocation>
</comment>
<evidence type="ECO:0000256" key="1">
    <source>
        <dbReference type="ARBA" id="ARBA00004533"/>
    </source>
</evidence>
<dbReference type="Pfam" id="PF03279">
    <property type="entry name" value="Lip_A_acyltrans"/>
    <property type="match status" value="1"/>
</dbReference>
<proteinExistence type="predicted"/>
<keyword evidence="5 7" id="KW-0472">Membrane</keyword>
<keyword evidence="7" id="KW-0812">Transmembrane</keyword>
<dbReference type="Proteomes" id="UP000011663">
    <property type="component" value="Unassembled WGS sequence"/>
</dbReference>
<keyword evidence="7" id="KW-1133">Transmembrane helix</keyword>
<dbReference type="GO" id="GO:0009247">
    <property type="term" value="P:glycolipid biosynthetic process"/>
    <property type="evidence" value="ECO:0007669"/>
    <property type="project" value="UniProtKB-ARBA"/>
</dbReference>
<dbReference type="GO" id="GO:0016746">
    <property type="term" value="F:acyltransferase activity"/>
    <property type="evidence" value="ECO:0007669"/>
    <property type="project" value="UniProtKB-KW"/>
</dbReference>
<keyword evidence="3" id="KW-0997">Cell inner membrane</keyword>
<evidence type="ECO:0000313" key="8">
    <source>
        <dbReference type="EMBL" id="EKV56041.1"/>
    </source>
</evidence>
<keyword evidence="2" id="KW-1003">Cell membrane</keyword>
<evidence type="ECO:0000256" key="5">
    <source>
        <dbReference type="ARBA" id="ARBA00023136"/>
    </source>
</evidence>
<keyword evidence="6" id="KW-0012">Acyltransferase</keyword>
<feature type="transmembrane region" description="Helical" evidence="7">
    <location>
        <begin position="44"/>
        <end position="64"/>
    </location>
</feature>
<keyword evidence="4 8" id="KW-0808">Transferase</keyword>
<accession>A0A2U4FFW4</accession>
<dbReference type="GO" id="GO:0005886">
    <property type="term" value="C:plasma membrane"/>
    <property type="evidence" value="ECO:0007669"/>
    <property type="project" value="UniProtKB-SubCell"/>
</dbReference>
<sequence length="339" mass="39660">MMIIKNIQTVNCIFLKGFSMAHWTEEKEIGKRWKALFSISVYKILGRTFVILYLIPISIFYFFYSRTRMQASREYLKKMSKYNKKIKSNFISSYRHLLSFVVSVSEKFSAWNGDIPITDLVIKTKDSYNEVIDLLNRKKGMIILFSHIGNIELLKGLAAINEGNPIKNYKINIIIDPKVNKNVNIVLSESKNNSFIDFIDASNIGPHTIISIEDKLNNGEIVAIAGDRTSNKTDKVNYINFLGEEAPFPCGAFLIPILLRYPVYYFFALRENDKILSKKYNFYIYPSKIKLNDEELKNRKKKNEVILELTKEFASIIEQKAIEYPYQWYNFHDFWYKGD</sequence>
<evidence type="ECO:0000256" key="4">
    <source>
        <dbReference type="ARBA" id="ARBA00022679"/>
    </source>
</evidence>
<protein>
    <submittedName>
        <fullName evidence="8">Family 2 glycosyl transferase</fullName>
    </submittedName>
</protein>
<evidence type="ECO:0000256" key="6">
    <source>
        <dbReference type="ARBA" id="ARBA00023315"/>
    </source>
</evidence>
<comment type="caution">
    <text evidence="8">The sequence shown here is derived from an EMBL/GenBank/DDBJ whole genome shotgun (WGS) entry which is preliminary data.</text>
</comment>
<dbReference type="AlphaFoldDB" id="A0A2U4FFW4"/>
<dbReference type="EMBL" id="ALNZ01000034">
    <property type="protein sequence ID" value="EKV56041.1"/>
    <property type="molecule type" value="Genomic_DNA"/>
</dbReference>
<name>A0A2U4FFW4_9SPIR</name>
<evidence type="ECO:0000313" key="9">
    <source>
        <dbReference type="Proteomes" id="UP000011663"/>
    </source>
</evidence>
<evidence type="ECO:0000256" key="2">
    <source>
        <dbReference type="ARBA" id="ARBA00022475"/>
    </source>
</evidence>
<dbReference type="PANTHER" id="PTHR30606">
    <property type="entry name" value="LIPID A BIOSYNTHESIS LAUROYL ACYLTRANSFERASE"/>
    <property type="match status" value="1"/>
</dbReference>